<protein>
    <submittedName>
        <fullName evidence="4">(apollo) hypothetical protein</fullName>
    </submittedName>
</protein>
<feature type="domain" description="Peptidase S1" evidence="3">
    <location>
        <begin position="14"/>
        <end position="151"/>
    </location>
</feature>
<sequence length="151" mass="16959">MLEDSAIPSMFRVHFRDLTVNVGMHDRLDASHSVFRVVNGVKHPSFTSNAVRDINDIAILTLDNRLKFSDKVRPICLPSEDMNFHDLALAVAGWGKTRQGALTSSRYLQETRVKIVDADQCIKTSIYKENLVPDSMMCAYNLGKDACQVDD</sequence>
<evidence type="ECO:0000259" key="3">
    <source>
        <dbReference type="PROSITE" id="PS50240"/>
    </source>
</evidence>
<gene>
    <name evidence="4" type="ORF">PAPOLLO_LOCUS10458</name>
</gene>
<dbReference type="Pfam" id="PF00089">
    <property type="entry name" value="Trypsin"/>
    <property type="match status" value="1"/>
</dbReference>
<evidence type="ECO:0000313" key="5">
    <source>
        <dbReference type="Proteomes" id="UP000691718"/>
    </source>
</evidence>
<evidence type="ECO:0000313" key="4">
    <source>
        <dbReference type="EMBL" id="CAG4982510.1"/>
    </source>
</evidence>
<dbReference type="InterPro" id="IPR051487">
    <property type="entry name" value="Ser/Thr_Proteases_Immune/Dev"/>
</dbReference>
<dbReference type="AlphaFoldDB" id="A0A8S3WVH8"/>
<dbReference type="GO" id="GO:0004252">
    <property type="term" value="F:serine-type endopeptidase activity"/>
    <property type="evidence" value="ECO:0007669"/>
    <property type="project" value="InterPro"/>
</dbReference>
<reference evidence="4" key="1">
    <citation type="submission" date="2021-04" db="EMBL/GenBank/DDBJ databases">
        <authorList>
            <person name="Tunstrom K."/>
        </authorList>
    </citation>
    <scope>NUCLEOTIDE SEQUENCE</scope>
</reference>
<keyword evidence="1" id="KW-1015">Disulfide bond</keyword>
<comment type="caution">
    <text evidence="4">The sequence shown here is derived from an EMBL/GenBank/DDBJ whole genome shotgun (WGS) entry which is preliminary data.</text>
</comment>
<name>A0A8S3WVH8_PARAO</name>
<comment type="similarity">
    <text evidence="2">Belongs to the peptidase S1 family. CLIP subfamily.</text>
</comment>
<dbReference type="PROSITE" id="PS50240">
    <property type="entry name" value="TRYPSIN_DOM"/>
    <property type="match status" value="1"/>
</dbReference>
<keyword evidence="5" id="KW-1185">Reference proteome</keyword>
<proteinExistence type="inferred from homology"/>
<dbReference type="EMBL" id="CAJQZP010000746">
    <property type="protein sequence ID" value="CAG4982510.1"/>
    <property type="molecule type" value="Genomic_DNA"/>
</dbReference>
<dbReference type="GO" id="GO:0006508">
    <property type="term" value="P:proteolysis"/>
    <property type="evidence" value="ECO:0007669"/>
    <property type="project" value="InterPro"/>
</dbReference>
<evidence type="ECO:0000256" key="2">
    <source>
        <dbReference type="ARBA" id="ARBA00024195"/>
    </source>
</evidence>
<dbReference type="Proteomes" id="UP000691718">
    <property type="component" value="Unassembled WGS sequence"/>
</dbReference>
<organism evidence="4 5">
    <name type="scientific">Parnassius apollo</name>
    <name type="common">Apollo butterfly</name>
    <name type="synonym">Papilio apollo</name>
    <dbReference type="NCBI Taxonomy" id="110799"/>
    <lineage>
        <taxon>Eukaryota</taxon>
        <taxon>Metazoa</taxon>
        <taxon>Ecdysozoa</taxon>
        <taxon>Arthropoda</taxon>
        <taxon>Hexapoda</taxon>
        <taxon>Insecta</taxon>
        <taxon>Pterygota</taxon>
        <taxon>Neoptera</taxon>
        <taxon>Endopterygota</taxon>
        <taxon>Lepidoptera</taxon>
        <taxon>Glossata</taxon>
        <taxon>Ditrysia</taxon>
        <taxon>Papilionoidea</taxon>
        <taxon>Papilionidae</taxon>
        <taxon>Parnassiinae</taxon>
        <taxon>Parnassini</taxon>
        <taxon>Parnassius</taxon>
        <taxon>Parnassius</taxon>
    </lineage>
</organism>
<dbReference type="SMART" id="SM00020">
    <property type="entry name" value="Tryp_SPc"/>
    <property type="match status" value="1"/>
</dbReference>
<dbReference type="PANTHER" id="PTHR24256">
    <property type="entry name" value="TRYPTASE-RELATED"/>
    <property type="match status" value="1"/>
</dbReference>
<dbReference type="OrthoDB" id="6380398at2759"/>
<dbReference type="InterPro" id="IPR001254">
    <property type="entry name" value="Trypsin_dom"/>
</dbReference>
<evidence type="ECO:0000256" key="1">
    <source>
        <dbReference type="ARBA" id="ARBA00023157"/>
    </source>
</evidence>
<accession>A0A8S3WVH8</accession>